<accession>A0ABR3Y474</accession>
<keyword evidence="3" id="KW-1185">Reference proteome</keyword>
<protein>
    <recommendedName>
        <fullName evidence="1">BTB domain-containing protein</fullName>
    </recommendedName>
</protein>
<evidence type="ECO:0000259" key="1">
    <source>
        <dbReference type="PROSITE" id="PS50097"/>
    </source>
</evidence>
<reference evidence="2 3" key="1">
    <citation type="journal article" date="2024" name="IMA Fungus">
        <title>IMA Genome - F19 : A genome assembly and annotation guide to empower mycologists, including annotated draft genome sequences of Ceratocystis pirilliformis, Diaporthe australafricana, Fusarium ophioides, Paecilomyces lecythidis, and Sporothrix stenoceras.</title>
        <authorList>
            <person name="Aylward J."/>
            <person name="Wilson A.M."/>
            <person name="Visagie C.M."/>
            <person name="Spraker J."/>
            <person name="Barnes I."/>
            <person name="Buitendag C."/>
            <person name="Ceriani C."/>
            <person name="Del Mar Angel L."/>
            <person name="du Plessis D."/>
            <person name="Fuchs T."/>
            <person name="Gasser K."/>
            <person name="Kramer D."/>
            <person name="Li W."/>
            <person name="Munsamy K."/>
            <person name="Piso A."/>
            <person name="Price J.L."/>
            <person name="Sonnekus B."/>
            <person name="Thomas C."/>
            <person name="van der Nest A."/>
            <person name="van Dijk A."/>
            <person name="van Heerden A."/>
            <person name="van Vuuren N."/>
            <person name="Yilmaz N."/>
            <person name="Duong T.A."/>
            <person name="van der Merwe N.A."/>
            <person name="Wingfield M.J."/>
            <person name="Wingfield B.D."/>
        </authorList>
    </citation>
    <scope>NUCLEOTIDE SEQUENCE [LARGE SCALE GENOMIC DNA]</scope>
    <source>
        <strain evidence="2 3">CMW 18167</strain>
    </source>
</reference>
<proteinExistence type="predicted"/>
<name>A0ABR3Y474_9EURO</name>
<evidence type="ECO:0000313" key="3">
    <source>
        <dbReference type="Proteomes" id="UP001583193"/>
    </source>
</evidence>
<comment type="caution">
    <text evidence="2">The sequence shown here is derived from an EMBL/GenBank/DDBJ whole genome shotgun (WGS) entry which is preliminary data.</text>
</comment>
<dbReference type="SUPFAM" id="SSF54695">
    <property type="entry name" value="POZ domain"/>
    <property type="match status" value="1"/>
</dbReference>
<evidence type="ECO:0000313" key="2">
    <source>
        <dbReference type="EMBL" id="KAL1882643.1"/>
    </source>
</evidence>
<dbReference type="InterPro" id="IPR000210">
    <property type="entry name" value="BTB/POZ_dom"/>
</dbReference>
<dbReference type="Gene3D" id="3.30.710.10">
    <property type="entry name" value="Potassium Channel Kv1.1, Chain A"/>
    <property type="match status" value="1"/>
</dbReference>
<dbReference type="InterPro" id="IPR011333">
    <property type="entry name" value="SKP1/BTB/POZ_sf"/>
</dbReference>
<organism evidence="2 3">
    <name type="scientific">Paecilomyces lecythidis</name>
    <dbReference type="NCBI Taxonomy" id="3004212"/>
    <lineage>
        <taxon>Eukaryota</taxon>
        <taxon>Fungi</taxon>
        <taxon>Dikarya</taxon>
        <taxon>Ascomycota</taxon>
        <taxon>Pezizomycotina</taxon>
        <taxon>Eurotiomycetes</taxon>
        <taxon>Eurotiomycetidae</taxon>
        <taxon>Eurotiales</taxon>
        <taxon>Thermoascaceae</taxon>
        <taxon>Paecilomyces</taxon>
    </lineage>
</organism>
<sequence>MPTPASEDSDYIPIEMQSDWQDNDKVESKEEKLASILDDLCVGEEKDSVSLGYPNIDHCDGAAREIVEIDPNADVALRVESKDLLVSSKILSMASTVFDRMMSNDGTERSDPNALLILRLQDDDHEALTLLCRLLHHKFDGVSEALPSLHILLDFISLAKKYEFLPSVQFQASHWLHRKAGSLGRLSLEDKKKIYSAACLLGNEEDFRSISMETINSLKAEELEGLLLDLDPSAKPIVDIFSQRRRLLQIYFSSVEDAIEKVRFQGRLRCAKICSGCQRLKPWETRVCGAYRSLEFEEITCTSASQLEAFMKILASCGVWPLYRRINDATGDINAILKDRVNELYREGPSMHNCAYETDCIVHTALSQLIYSLGAIADANRSFAT</sequence>
<gene>
    <name evidence="2" type="ORF">Plec18167_003065</name>
</gene>
<dbReference type="Proteomes" id="UP001583193">
    <property type="component" value="Unassembled WGS sequence"/>
</dbReference>
<dbReference type="PROSITE" id="PS50097">
    <property type="entry name" value="BTB"/>
    <property type="match status" value="1"/>
</dbReference>
<dbReference type="Pfam" id="PF00651">
    <property type="entry name" value="BTB"/>
    <property type="match status" value="1"/>
</dbReference>
<dbReference type="EMBL" id="JAVDPF010000006">
    <property type="protein sequence ID" value="KAL1882643.1"/>
    <property type="molecule type" value="Genomic_DNA"/>
</dbReference>
<feature type="domain" description="BTB" evidence="1">
    <location>
        <begin position="73"/>
        <end position="144"/>
    </location>
</feature>